<evidence type="ECO:0000313" key="2">
    <source>
        <dbReference type="EMBL" id="AGK97555.1"/>
    </source>
</evidence>
<dbReference type="PANTHER" id="PTHR33570:SF2">
    <property type="entry name" value="CARBOXYMUCONOLACTONE DECARBOXYLASE-LIKE DOMAIN-CONTAINING PROTEIN"/>
    <property type="match status" value="1"/>
</dbReference>
<name>R4KD70_CLOPA</name>
<dbReference type="InterPro" id="IPR029032">
    <property type="entry name" value="AhpD-like"/>
</dbReference>
<dbReference type="GO" id="GO:0051920">
    <property type="term" value="F:peroxiredoxin activity"/>
    <property type="evidence" value="ECO:0007669"/>
    <property type="project" value="InterPro"/>
</dbReference>
<protein>
    <submittedName>
        <fullName evidence="2">Uncharacterized protein, gamma-carboxymuconolactone decarboxylase subunit like protein</fullName>
    </submittedName>
</protein>
<dbReference type="AlphaFoldDB" id="R4KD70"/>
<dbReference type="InterPro" id="IPR052512">
    <property type="entry name" value="4CMD/NDH-1_regulator"/>
</dbReference>
<keyword evidence="3" id="KW-1185">Reference proteome</keyword>
<dbReference type="STRING" id="86416.Clopa_2708"/>
<dbReference type="Pfam" id="PF02627">
    <property type="entry name" value="CMD"/>
    <property type="match status" value="2"/>
</dbReference>
<dbReference type="KEGG" id="cpas:Clopa_2708"/>
<dbReference type="PATRIC" id="fig|86416.3.peg.2697"/>
<dbReference type="Proteomes" id="UP000013523">
    <property type="component" value="Chromosome"/>
</dbReference>
<dbReference type="RefSeq" id="WP_015615852.1">
    <property type="nucleotide sequence ID" value="NC_021182.1"/>
</dbReference>
<proteinExistence type="predicted"/>
<evidence type="ECO:0000313" key="3">
    <source>
        <dbReference type="Proteomes" id="UP000013523"/>
    </source>
</evidence>
<accession>R4KD70</accession>
<dbReference type="OrthoDB" id="9802489at2"/>
<dbReference type="EMBL" id="CP003261">
    <property type="protein sequence ID" value="AGK97555.1"/>
    <property type="molecule type" value="Genomic_DNA"/>
</dbReference>
<gene>
    <name evidence="2" type="ORF">Clopa_2708</name>
</gene>
<dbReference type="PANTHER" id="PTHR33570">
    <property type="entry name" value="4-CARBOXYMUCONOLACTONE DECARBOXYLASE FAMILY PROTEIN"/>
    <property type="match status" value="1"/>
</dbReference>
<dbReference type="InterPro" id="IPR003779">
    <property type="entry name" value="CMD-like"/>
</dbReference>
<reference evidence="2 3" key="1">
    <citation type="submission" date="2012-01" db="EMBL/GenBank/DDBJ databases">
        <title>Complete sequence of chromosome of Clostridium pasteurianum BC1.</title>
        <authorList>
            <consortium name="US DOE Joint Genome Institute"/>
            <person name="Lucas S."/>
            <person name="Han J."/>
            <person name="Lapidus A."/>
            <person name="Cheng J.-F."/>
            <person name="Goodwin L."/>
            <person name="Pitluck S."/>
            <person name="Peters L."/>
            <person name="Mikhailova N."/>
            <person name="Teshima H."/>
            <person name="Detter J.C."/>
            <person name="Han C."/>
            <person name="Tapia R."/>
            <person name="Land M."/>
            <person name="Hauser L."/>
            <person name="Kyrpides N."/>
            <person name="Ivanova N."/>
            <person name="Pagani I."/>
            <person name="Dunn J."/>
            <person name="Taghavi S."/>
            <person name="Francis A."/>
            <person name="van der Lelie D."/>
            <person name="Woyke T."/>
        </authorList>
    </citation>
    <scope>NUCLEOTIDE SEQUENCE [LARGE SCALE GENOMIC DNA]</scope>
    <source>
        <strain evidence="2 3">BC1</strain>
    </source>
</reference>
<evidence type="ECO:0000259" key="1">
    <source>
        <dbReference type="Pfam" id="PF02627"/>
    </source>
</evidence>
<feature type="domain" description="Carboxymuconolactone decarboxylase-like" evidence="1">
    <location>
        <begin position="27"/>
        <end position="104"/>
    </location>
</feature>
<sequence length="258" mass="29083">MSKIELCNSKFRELFGDIKFPIGETDPDFYNIMKHFIYGEVSFQGNLDDKMRELITLVVFTTNQTLDEIKVHVGASLKVGLTPTEIKEAIYHCAPYIGFSKTLNSIYQVNEAFKERNISLPMESQKQTTEENGYEEGLKAQKIIFGDIIDKMQESTPENQKHIQSYLSAYCFGDIYTRSGLDLKTRELLTFCILCTLGGCENQIRGHIQGNANMGNDKETLLSALTQCMPYIGFPRTLNALACINEIIPENKGGNTDS</sequence>
<dbReference type="SUPFAM" id="SSF69118">
    <property type="entry name" value="AhpD-like"/>
    <property type="match status" value="1"/>
</dbReference>
<dbReference type="HOGENOM" id="CLU_070025_0_0_9"/>
<dbReference type="eggNOG" id="COG0599">
    <property type="taxonomic scope" value="Bacteria"/>
</dbReference>
<feature type="domain" description="Carboxymuconolactone decarboxylase-like" evidence="1">
    <location>
        <begin position="163"/>
        <end position="245"/>
    </location>
</feature>
<dbReference type="Gene3D" id="1.20.1290.10">
    <property type="entry name" value="AhpD-like"/>
    <property type="match status" value="1"/>
</dbReference>
<organism evidence="2 3">
    <name type="scientific">Clostridium pasteurianum BC1</name>
    <dbReference type="NCBI Taxonomy" id="86416"/>
    <lineage>
        <taxon>Bacteria</taxon>
        <taxon>Bacillati</taxon>
        <taxon>Bacillota</taxon>
        <taxon>Clostridia</taxon>
        <taxon>Eubacteriales</taxon>
        <taxon>Clostridiaceae</taxon>
        <taxon>Clostridium</taxon>
    </lineage>
</organism>